<dbReference type="AlphaFoldDB" id="A0AAE9XVV0"/>
<proteinExistence type="predicted"/>
<evidence type="ECO:0000313" key="2">
    <source>
        <dbReference type="Proteomes" id="UP001217500"/>
    </source>
</evidence>
<dbReference type="RefSeq" id="WP_289504739.1">
    <property type="nucleotide sequence ID" value="NZ_CP116805.1"/>
</dbReference>
<dbReference type="EMBL" id="CP116805">
    <property type="protein sequence ID" value="WCL54993.1"/>
    <property type="molecule type" value="Genomic_DNA"/>
</dbReference>
<dbReference type="KEGG" id="gso:PH603_04375"/>
<protein>
    <submittedName>
        <fullName evidence="1">Uncharacterized protein</fullName>
    </submittedName>
</protein>
<accession>A0AAE9XVV0</accession>
<dbReference type="Proteomes" id="UP001217500">
    <property type="component" value="Chromosome"/>
</dbReference>
<reference evidence="1" key="1">
    <citation type="submission" date="2023-01" db="EMBL/GenBank/DDBJ databases">
        <title>The genome sequence of Kordiimonadaceae bacterium 6D33.</title>
        <authorList>
            <person name="Liu Y."/>
        </authorList>
    </citation>
    <scope>NUCLEOTIDE SEQUENCE</scope>
    <source>
        <strain evidence="1">6D33</strain>
    </source>
</reference>
<organism evidence="1 2">
    <name type="scientific">Gimibacter soli</name>
    <dbReference type="NCBI Taxonomy" id="3024400"/>
    <lineage>
        <taxon>Bacteria</taxon>
        <taxon>Pseudomonadati</taxon>
        <taxon>Pseudomonadota</taxon>
        <taxon>Alphaproteobacteria</taxon>
        <taxon>Kordiimonadales</taxon>
        <taxon>Temperatibacteraceae</taxon>
        <taxon>Gimibacter</taxon>
    </lineage>
</organism>
<gene>
    <name evidence="1" type="ORF">PH603_04375</name>
</gene>
<sequence>MAKMKVTLQAELKRGTFYWVTTVEADSEEEALVAAENLFSAEMETASEWEFSDYDVEPF</sequence>
<evidence type="ECO:0000313" key="1">
    <source>
        <dbReference type="EMBL" id="WCL54993.1"/>
    </source>
</evidence>
<name>A0AAE9XVV0_9PROT</name>
<keyword evidence="2" id="KW-1185">Reference proteome</keyword>